<gene>
    <name evidence="1" type="ORF">KAK06_18930</name>
</gene>
<name>A0A940YLX9_9BURK</name>
<evidence type="ECO:0000313" key="1">
    <source>
        <dbReference type="EMBL" id="MBQ0961037.1"/>
    </source>
</evidence>
<evidence type="ECO:0000313" key="2">
    <source>
        <dbReference type="Proteomes" id="UP000678374"/>
    </source>
</evidence>
<dbReference type="Pfam" id="PF06224">
    <property type="entry name" value="AlkZ-like"/>
    <property type="match status" value="1"/>
</dbReference>
<dbReference type="EMBL" id="JAGQDE010000021">
    <property type="protein sequence ID" value="MBQ0961037.1"/>
    <property type="molecule type" value="Genomic_DNA"/>
</dbReference>
<dbReference type="PANTHER" id="PTHR30528">
    <property type="entry name" value="CYTOPLASMIC PROTEIN"/>
    <property type="match status" value="1"/>
</dbReference>
<comment type="caution">
    <text evidence="1">The sequence shown here is derived from an EMBL/GenBank/DDBJ whole genome shotgun (WGS) entry which is preliminary data.</text>
</comment>
<sequence>MPATPTLDDLTRYAIARSLGRPTTLPAALKRLGFVQADPIRAPARAQDLTLRHRVSDYRAGDLEQRYPRLKVEEDFFINYGFVTPALHALMHPREARQAWPASRWTQAREVLAFVQERGVVHPREVDAQFQHGKTRNWFGGSSNASTQLLDGMHYRGLLRVARREGGIRLYAARPATPPHEDPAAAMDALVDVVVGKYAPLPATTLSHLVARLVFGAPQWQAERAAALRRAKARLASAEVEGTRWFWPAGENPAARRWAPDESLRLLAPFDPIVWDRPRFERLWGWAYRFEAYTPAPKRERGYYALPMLWHNQVIGWGNLAVQDGRLQPDLGYVAKRPRGAGFTAALDDELQRIAQFLGLA</sequence>
<keyword evidence="2" id="KW-1185">Reference proteome</keyword>
<dbReference type="RefSeq" id="WP_210803711.1">
    <property type="nucleotide sequence ID" value="NZ_JAGQDE010000021.1"/>
</dbReference>
<proteinExistence type="predicted"/>
<dbReference type="InterPro" id="IPR009351">
    <property type="entry name" value="AlkZ-like"/>
</dbReference>
<dbReference type="Proteomes" id="UP000678374">
    <property type="component" value="Unassembled WGS sequence"/>
</dbReference>
<protein>
    <submittedName>
        <fullName evidence="1">YcaQ family DNA glycosylase</fullName>
    </submittedName>
</protein>
<dbReference type="AlphaFoldDB" id="A0A940YLX9"/>
<accession>A0A940YLX9</accession>
<reference evidence="1" key="1">
    <citation type="submission" date="2021-04" db="EMBL/GenBank/DDBJ databases">
        <title>The genome sequence of Ideonella sp. 4Y11.</title>
        <authorList>
            <person name="Liu Y."/>
        </authorList>
    </citation>
    <scope>NUCLEOTIDE SEQUENCE</scope>
    <source>
        <strain evidence="1">4Y11</strain>
    </source>
</reference>
<dbReference type="PANTHER" id="PTHR30528:SF0">
    <property type="entry name" value="CYTOPLASMIC PROTEIN"/>
    <property type="match status" value="1"/>
</dbReference>
<organism evidence="1 2">
    <name type="scientific">Ideonella aquatica</name>
    <dbReference type="NCBI Taxonomy" id="2824119"/>
    <lineage>
        <taxon>Bacteria</taxon>
        <taxon>Pseudomonadati</taxon>
        <taxon>Pseudomonadota</taxon>
        <taxon>Betaproteobacteria</taxon>
        <taxon>Burkholderiales</taxon>
        <taxon>Sphaerotilaceae</taxon>
        <taxon>Ideonella</taxon>
    </lineage>
</organism>